<sequence>MIRNKSIWALFTFCVVISIIGTSVIWMMDWKAGVVAMATLSLLFFCFFLFTLKRFRDIKKLSDYLASVYSGQPTMDIRDNREGELSILKNDIYKVTLTLSELSVHLKKDKLYLAETLSNISHQLKTPLTSMFVMADLLNNPSLPPEKREEFVGNILNQLKRIEWLVTSLLKLSKIDVQRVTFKKEPVSVKKLVDKALEPLLIPMELKNQQLTISCDPNLMVSVDENWTVEAILNVIKNGIEHTPVGGRITIACEETPLYTRMIITDSGEGIGREDAPYIFERFYKGKNAGPDSIGIGLAMSKSILQSQSADIVMESQLGAGTTFTIKFFKQMV</sequence>
<dbReference type="PANTHER" id="PTHR45453:SF1">
    <property type="entry name" value="PHOSPHATE REGULON SENSOR PROTEIN PHOR"/>
    <property type="match status" value="1"/>
</dbReference>
<dbReference type="PRINTS" id="PR00344">
    <property type="entry name" value="BCTRLSENSOR"/>
</dbReference>
<evidence type="ECO:0000256" key="9">
    <source>
        <dbReference type="ARBA" id="ARBA00023012"/>
    </source>
</evidence>
<dbReference type="InterPro" id="IPR004358">
    <property type="entry name" value="Sig_transdc_His_kin-like_C"/>
</dbReference>
<evidence type="ECO:0000256" key="1">
    <source>
        <dbReference type="ARBA" id="ARBA00000085"/>
    </source>
</evidence>
<comment type="catalytic activity">
    <reaction evidence="1">
        <text>ATP + protein L-histidine = ADP + protein N-phospho-L-histidine.</text>
        <dbReference type="EC" id="2.7.13.3"/>
    </reaction>
</comment>
<dbReference type="SUPFAM" id="SSF47384">
    <property type="entry name" value="Homodimeric domain of signal transducing histidine kinase"/>
    <property type="match status" value="1"/>
</dbReference>
<keyword evidence="10" id="KW-0472">Membrane</keyword>
<dbReference type="CDD" id="cd00082">
    <property type="entry name" value="HisKA"/>
    <property type="match status" value="1"/>
</dbReference>
<feature type="transmembrane region" description="Helical" evidence="10">
    <location>
        <begin position="34"/>
        <end position="52"/>
    </location>
</feature>
<evidence type="ECO:0000256" key="4">
    <source>
        <dbReference type="ARBA" id="ARBA00022553"/>
    </source>
</evidence>
<keyword evidence="8" id="KW-0067">ATP-binding</keyword>
<accession>A0ABR9B3J8</accession>
<dbReference type="InterPro" id="IPR036890">
    <property type="entry name" value="HATPase_C_sf"/>
</dbReference>
<protein>
    <recommendedName>
        <fullName evidence="3">histidine kinase</fullName>
        <ecNumber evidence="3">2.7.13.3</ecNumber>
    </recommendedName>
</protein>
<dbReference type="SMART" id="SM00388">
    <property type="entry name" value="HisKA"/>
    <property type="match status" value="1"/>
</dbReference>
<keyword evidence="5" id="KW-0808">Transferase</keyword>
<evidence type="ECO:0000256" key="2">
    <source>
        <dbReference type="ARBA" id="ARBA00004370"/>
    </source>
</evidence>
<dbReference type="PANTHER" id="PTHR45453">
    <property type="entry name" value="PHOSPHATE REGULON SENSOR PROTEIN PHOR"/>
    <property type="match status" value="1"/>
</dbReference>
<dbReference type="InterPro" id="IPR036097">
    <property type="entry name" value="HisK_dim/P_sf"/>
</dbReference>
<proteinExistence type="predicted"/>
<keyword evidence="9" id="KW-0902">Two-component regulatory system</keyword>
<dbReference type="PROSITE" id="PS50109">
    <property type="entry name" value="HIS_KIN"/>
    <property type="match status" value="1"/>
</dbReference>
<dbReference type="InterPro" id="IPR003594">
    <property type="entry name" value="HATPase_dom"/>
</dbReference>
<evidence type="ECO:0000313" key="13">
    <source>
        <dbReference type="Proteomes" id="UP000634529"/>
    </source>
</evidence>
<dbReference type="SUPFAM" id="SSF55874">
    <property type="entry name" value="ATPase domain of HSP90 chaperone/DNA topoisomerase II/histidine kinase"/>
    <property type="match status" value="1"/>
</dbReference>
<dbReference type="EC" id="2.7.13.3" evidence="3"/>
<evidence type="ECO:0000313" key="12">
    <source>
        <dbReference type="EMBL" id="MBD8500928.1"/>
    </source>
</evidence>
<organism evidence="12 13">
    <name type="scientific">Paenibacillus arenosi</name>
    <dbReference type="NCBI Taxonomy" id="2774142"/>
    <lineage>
        <taxon>Bacteria</taxon>
        <taxon>Bacillati</taxon>
        <taxon>Bacillota</taxon>
        <taxon>Bacilli</taxon>
        <taxon>Bacillales</taxon>
        <taxon>Paenibacillaceae</taxon>
        <taxon>Paenibacillus</taxon>
    </lineage>
</organism>
<dbReference type="InterPro" id="IPR005467">
    <property type="entry name" value="His_kinase_dom"/>
</dbReference>
<evidence type="ECO:0000256" key="5">
    <source>
        <dbReference type="ARBA" id="ARBA00022679"/>
    </source>
</evidence>
<dbReference type="Gene3D" id="3.30.565.10">
    <property type="entry name" value="Histidine kinase-like ATPase, C-terminal domain"/>
    <property type="match status" value="1"/>
</dbReference>
<reference evidence="12 13" key="1">
    <citation type="submission" date="2020-09" db="EMBL/GenBank/DDBJ databases">
        <title>Paenibacillus sp. CAU 1523 isolated from sand of Haeundae Beach.</title>
        <authorList>
            <person name="Kim W."/>
        </authorList>
    </citation>
    <scope>NUCLEOTIDE SEQUENCE [LARGE SCALE GENOMIC DNA]</scope>
    <source>
        <strain evidence="12 13">CAU 1523</strain>
    </source>
</reference>
<dbReference type="Pfam" id="PF02518">
    <property type="entry name" value="HATPase_c"/>
    <property type="match status" value="1"/>
</dbReference>
<comment type="caution">
    <text evidence="12">The sequence shown here is derived from an EMBL/GenBank/DDBJ whole genome shotgun (WGS) entry which is preliminary data.</text>
</comment>
<evidence type="ECO:0000259" key="11">
    <source>
        <dbReference type="PROSITE" id="PS50109"/>
    </source>
</evidence>
<comment type="subcellular location">
    <subcellularLocation>
        <location evidence="2">Membrane</location>
    </subcellularLocation>
</comment>
<dbReference type="Proteomes" id="UP000634529">
    <property type="component" value="Unassembled WGS sequence"/>
</dbReference>
<keyword evidence="10" id="KW-1133">Transmembrane helix</keyword>
<dbReference type="EMBL" id="JACYTN010000031">
    <property type="protein sequence ID" value="MBD8500928.1"/>
    <property type="molecule type" value="Genomic_DNA"/>
</dbReference>
<dbReference type="Gene3D" id="1.10.287.130">
    <property type="match status" value="1"/>
</dbReference>
<evidence type="ECO:0000256" key="10">
    <source>
        <dbReference type="SAM" id="Phobius"/>
    </source>
</evidence>
<dbReference type="Pfam" id="PF00512">
    <property type="entry name" value="HisKA"/>
    <property type="match status" value="1"/>
</dbReference>
<evidence type="ECO:0000256" key="3">
    <source>
        <dbReference type="ARBA" id="ARBA00012438"/>
    </source>
</evidence>
<dbReference type="InterPro" id="IPR003661">
    <property type="entry name" value="HisK_dim/P_dom"/>
</dbReference>
<keyword evidence="6" id="KW-0547">Nucleotide-binding</keyword>
<keyword evidence="4" id="KW-0597">Phosphoprotein</keyword>
<gene>
    <name evidence="12" type="ORF">IFO66_21810</name>
</gene>
<dbReference type="CDD" id="cd00075">
    <property type="entry name" value="HATPase"/>
    <property type="match status" value="1"/>
</dbReference>
<dbReference type="InterPro" id="IPR050351">
    <property type="entry name" value="BphY/WalK/GraS-like"/>
</dbReference>
<feature type="domain" description="Histidine kinase" evidence="11">
    <location>
        <begin position="119"/>
        <end position="332"/>
    </location>
</feature>
<feature type="transmembrane region" description="Helical" evidence="10">
    <location>
        <begin position="7"/>
        <end position="28"/>
    </location>
</feature>
<dbReference type="RefSeq" id="WP_192027145.1">
    <property type="nucleotide sequence ID" value="NZ_JACYTN010000031.1"/>
</dbReference>
<dbReference type="SMART" id="SM00387">
    <property type="entry name" value="HATPase_c"/>
    <property type="match status" value="1"/>
</dbReference>
<evidence type="ECO:0000256" key="7">
    <source>
        <dbReference type="ARBA" id="ARBA00022777"/>
    </source>
</evidence>
<name>A0ABR9B3J8_9BACL</name>
<keyword evidence="10" id="KW-0812">Transmembrane</keyword>
<keyword evidence="7 12" id="KW-0418">Kinase</keyword>
<evidence type="ECO:0000256" key="6">
    <source>
        <dbReference type="ARBA" id="ARBA00022741"/>
    </source>
</evidence>
<keyword evidence="13" id="KW-1185">Reference proteome</keyword>
<evidence type="ECO:0000256" key="8">
    <source>
        <dbReference type="ARBA" id="ARBA00022840"/>
    </source>
</evidence>
<dbReference type="GO" id="GO:0016301">
    <property type="term" value="F:kinase activity"/>
    <property type="evidence" value="ECO:0007669"/>
    <property type="project" value="UniProtKB-KW"/>
</dbReference>